<evidence type="ECO:0000313" key="2">
    <source>
        <dbReference type="Proteomes" id="UP000321393"/>
    </source>
</evidence>
<organism evidence="1 2">
    <name type="scientific">Cucumis melo var. makuwa</name>
    <name type="common">Oriental melon</name>
    <dbReference type="NCBI Taxonomy" id="1194695"/>
    <lineage>
        <taxon>Eukaryota</taxon>
        <taxon>Viridiplantae</taxon>
        <taxon>Streptophyta</taxon>
        <taxon>Embryophyta</taxon>
        <taxon>Tracheophyta</taxon>
        <taxon>Spermatophyta</taxon>
        <taxon>Magnoliopsida</taxon>
        <taxon>eudicotyledons</taxon>
        <taxon>Gunneridae</taxon>
        <taxon>Pentapetalae</taxon>
        <taxon>rosids</taxon>
        <taxon>fabids</taxon>
        <taxon>Cucurbitales</taxon>
        <taxon>Cucurbitaceae</taxon>
        <taxon>Benincaseae</taxon>
        <taxon>Cucumis</taxon>
    </lineage>
</organism>
<comment type="caution">
    <text evidence="1">The sequence shown here is derived from an EMBL/GenBank/DDBJ whole genome shotgun (WGS) entry which is preliminary data.</text>
</comment>
<protein>
    <submittedName>
        <fullName evidence="1">Uncharacterized protein</fullName>
    </submittedName>
</protein>
<dbReference type="Proteomes" id="UP000321393">
    <property type="component" value="Unassembled WGS sequence"/>
</dbReference>
<sequence>MFEVPGKILDIERLPRFPNTIVPEGGSIHVDGEDISNVNLLDDTYLCYYEGCKLLNCNAQLFLSQVITCCLAI</sequence>
<evidence type="ECO:0000313" key="1">
    <source>
        <dbReference type="EMBL" id="KAA0032203.1"/>
    </source>
</evidence>
<proteinExistence type="predicted"/>
<gene>
    <name evidence="1" type="ORF">E6C27_scaffold219G00140</name>
</gene>
<reference evidence="1 2" key="1">
    <citation type="submission" date="2019-08" db="EMBL/GenBank/DDBJ databases">
        <title>Draft genome sequences of two oriental melons (Cucumis melo L. var makuwa).</title>
        <authorList>
            <person name="Kwon S.-Y."/>
        </authorList>
    </citation>
    <scope>NUCLEOTIDE SEQUENCE [LARGE SCALE GENOMIC DNA]</scope>
    <source>
        <strain evidence="2">cv. SW 3</strain>
        <tissue evidence="1">Leaf</tissue>
    </source>
</reference>
<accession>A0A5A7SP96</accession>
<dbReference type="AlphaFoldDB" id="A0A5A7SP96"/>
<name>A0A5A7SP96_CUCMM</name>
<dbReference type="EMBL" id="SSTE01021801">
    <property type="protein sequence ID" value="KAA0032203.1"/>
    <property type="molecule type" value="Genomic_DNA"/>
</dbReference>
<dbReference type="OrthoDB" id="1744039at2759"/>